<evidence type="ECO:0000313" key="3">
    <source>
        <dbReference type="EMBL" id="KFA67373.1"/>
    </source>
</evidence>
<dbReference type="Proteomes" id="UP000028524">
    <property type="component" value="Unassembled WGS sequence"/>
</dbReference>
<dbReference type="AlphaFoldDB" id="A0A084QTT8"/>
<dbReference type="OMA" id="IICATEE"/>
<feature type="compositionally biased region" description="Acidic residues" evidence="1">
    <location>
        <begin position="14"/>
        <end position="24"/>
    </location>
</feature>
<organism evidence="3 4">
    <name type="scientific">Stachybotrys chlorohalonatus (strain IBT 40285)</name>
    <dbReference type="NCBI Taxonomy" id="1283841"/>
    <lineage>
        <taxon>Eukaryota</taxon>
        <taxon>Fungi</taxon>
        <taxon>Dikarya</taxon>
        <taxon>Ascomycota</taxon>
        <taxon>Pezizomycotina</taxon>
        <taxon>Sordariomycetes</taxon>
        <taxon>Hypocreomycetidae</taxon>
        <taxon>Hypocreales</taxon>
        <taxon>Stachybotryaceae</taxon>
        <taxon>Stachybotrys</taxon>
    </lineage>
</organism>
<evidence type="ECO:0000313" key="4">
    <source>
        <dbReference type="Proteomes" id="UP000028524"/>
    </source>
</evidence>
<feature type="domain" description="Myb/SANT-like" evidence="2">
    <location>
        <begin position="79"/>
        <end position="175"/>
    </location>
</feature>
<dbReference type="STRING" id="1283841.A0A084QTT8"/>
<keyword evidence="4" id="KW-1185">Reference proteome</keyword>
<dbReference type="PANTHER" id="PTHR47584">
    <property type="match status" value="1"/>
</dbReference>
<evidence type="ECO:0000259" key="2">
    <source>
        <dbReference type="Pfam" id="PF12776"/>
    </source>
</evidence>
<dbReference type="InterPro" id="IPR024752">
    <property type="entry name" value="Myb/SANT-like_dom"/>
</dbReference>
<accession>A0A084QTT8</accession>
<feature type="region of interest" description="Disordered" evidence="1">
    <location>
        <begin position="1"/>
        <end position="37"/>
    </location>
</feature>
<proteinExistence type="predicted"/>
<sequence length="393" mass="44385">MPSPAPAPAPVVISDEEPVQGSCDDEVHGDDSSDDADAVDDLATEEQIICATEEPSSLVAVDRIRPKTRTEKKAFQRLRWQQQHTITFLELLVECRNEGRLYNDKSALVAKVMESIVPKMLEKYPLFPWSSRKLCSHYKVLRTKHRQFEWWEGRTGHHYDDRTGIIDASEEQWAAFDQRFGKAGAWLRAQGMPHADLYEQVFIGNKARGVSMANAALINSDSEIEETVREFMDNDDIEEDTTIEFDNTQPSSQLELSSGPRSRPSFPVKRRPSSSLSPTVKRRKTASDNTSLVEEIRSFSSKLTDRYEARQKPKPVDIPGGWAVSVAVADCKRKFGLQGQVLARFAEALRDPMEAVIWNSIGDDREAKKAILERLIGIDIDEDNPLEYSSSKK</sequence>
<feature type="compositionally biased region" description="Polar residues" evidence="1">
    <location>
        <begin position="249"/>
        <end position="260"/>
    </location>
</feature>
<dbReference type="PANTHER" id="PTHR47584:SF14">
    <property type="entry name" value="L10-INTERACTING MYB DOMAIN-CONTAINING PROTEIN-LIKE"/>
    <property type="match status" value="1"/>
</dbReference>
<reference evidence="3 4" key="1">
    <citation type="journal article" date="2014" name="BMC Genomics">
        <title>Comparative genome sequencing reveals chemotype-specific gene clusters in the toxigenic black mold Stachybotrys.</title>
        <authorList>
            <person name="Semeiks J."/>
            <person name="Borek D."/>
            <person name="Otwinowski Z."/>
            <person name="Grishin N.V."/>
        </authorList>
    </citation>
    <scope>NUCLEOTIDE SEQUENCE [LARGE SCALE GENOMIC DNA]</scope>
    <source>
        <strain evidence="3 4">IBT 40285</strain>
    </source>
</reference>
<dbReference type="InterPro" id="IPR045026">
    <property type="entry name" value="LIMYB"/>
</dbReference>
<evidence type="ECO:0000256" key="1">
    <source>
        <dbReference type="SAM" id="MobiDB-lite"/>
    </source>
</evidence>
<name>A0A084QTT8_STAC4</name>
<dbReference type="HOGENOM" id="CLU_059068_0_0_1"/>
<dbReference type="Pfam" id="PF12776">
    <property type="entry name" value="Myb_DNA-bind_3"/>
    <property type="match status" value="1"/>
</dbReference>
<dbReference type="OrthoDB" id="4957278at2759"/>
<feature type="region of interest" description="Disordered" evidence="1">
    <location>
        <begin position="244"/>
        <end position="291"/>
    </location>
</feature>
<protein>
    <recommendedName>
        <fullName evidence="2">Myb/SANT-like domain-containing protein</fullName>
    </recommendedName>
</protein>
<dbReference type="InParanoid" id="A0A084QTT8"/>
<dbReference type="EMBL" id="KL660194">
    <property type="protein sequence ID" value="KFA67373.1"/>
    <property type="molecule type" value="Genomic_DNA"/>
</dbReference>
<gene>
    <name evidence="3" type="ORF">S40285_10636</name>
</gene>